<sequence length="340" mass="37055">MARAGVYFSDVKRARDGLVAEGRHPSIDAVRAALGNTGSKTTIHKYLREIEAGEGARKAGVSDAIGALVTQLADQLQAESAIEVEAIRARMAEQHEAHEQAQAGLEAQLADARQTLEAVSRQLARTEHDLAGLKEQLGVEQIARHTAQQHNRDLGERLADAQQHQASLEEKHRHARDALEHYRSASKEQREQEVRRHEQQVQALQAELRQAQLGVSAKQEELTHLNKEAAALATELGTSKQSLHLERETGRSLARKVEQLQAGETRAAVLEAELAESRSRVSAAEQASARAAELCLELRQQKAVLEARLAGAQDAAALEERLAKLDKAVFGAGEGREAGE</sequence>
<accession>A0ABW0LC39</accession>
<comment type="caution">
    <text evidence="3">The sequence shown here is derived from an EMBL/GenBank/DDBJ whole genome shotgun (WGS) entry which is preliminary data.</text>
</comment>
<dbReference type="Proteomes" id="UP001596050">
    <property type="component" value="Unassembled WGS sequence"/>
</dbReference>
<evidence type="ECO:0000313" key="4">
    <source>
        <dbReference type="Proteomes" id="UP001596050"/>
    </source>
</evidence>
<feature type="coiled-coil region" evidence="1">
    <location>
        <begin position="95"/>
        <end position="235"/>
    </location>
</feature>
<name>A0ABW0LC39_9BURK</name>
<keyword evidence="3" id="KW-0238">DNA-binding</keyword>
<dbReference type="GO" id="GO:0003677">
    <property type="term" value="F:DNA binding"/>
    <property type="evidence" value="ECO:0007669"/>
    <property type="project" value="UniProtKB-KW"/>
</dbReference>
<proteinExistence type="predicted"/>
<dbReference type="Pfam" id="PF11740">
    <property type="entry name" value="KfrA_N"/>
    <property type="match status" value="1"/>
</dbReference>
<keyword evidence="1" id="KW-0175">Coiled coil</keyword>
<feature type="coiled-coil region" evidence="1">
    <location>
        <begin position="260"/>
        <end position="315"/>
    </location>
</feature>
<evidence type="ECO:0000256" key="1">
    <source>
        <dbReference type="SAM" id="Coils"/>
    </source>
</evidence>
<protein>
    <submittedName>
        <fullName evidence="3">DNA-binding protein</fullName>
    </submittedName>
</protein>
<dbReference type="RefSeq" id="WP_379786398.1">
    <property type="nucleotide sequence ID" value="NZ_JBHSMU010000019.1"/>
</dbReference>
<organism evidence="3 4">
    <name type="scientific">Massilia niabensis</name>
    <dbReference type="NCBI Taxonomy" id="544910"/>
    <lineage>
        <taxon>Bacteria</taxon>
        <taxon>Pseudomonadati</taxon>
        <taxon>Pseudomonadota</taxon>
        <taxon>Betaproteobacteria</taxon>
        <taxon>Burkholderiales</taxon>
        <taxon>Oxalobacteraceae</taxon>
        <taxon>Telluria group</taxon>
        <taxon>Massilia</taxon>
    </lineage>
</organism>
<feature type="domain" description="KfrA N-terminal DNA-binding" evidence="2">
    <location>
        <begin position="9"/>
        <end position="115"/>
    </location>
</feature>
<reference evidence="4" key="1">
    <citation type="journal article" date="2019" name="Int. J. Syst. Evol. Microbiol.">
        <title>The Global Catalogue of Microorganisms (GCM) 10K type strain sequencing project: providing services to taxonomists for standard genome sequencing and annotation.</title>
        <authorList>
            <consortium name="The Broad Institute Genomics Platform"/>
            <consortium name="The Broad Institute Genome Sequencing Center for Infectious Disease"/>
            <person name="Wu L."/>
            <person name="Ma J."/>
        </authorList>
    </citation>
    <scope>NUCLEOTIDE SEQUENCE [LARGE SCALE GENOMIC DNA]</scope>
    <source>
        <strain evidence="4">KACC 12649</strain>
    </source>
</reference>
<evidence type="ECO:0000259" key="2">
    <source>
        <dbReference type="Pfam" id="PF11740"/>
    </source>
</evidence>
<dbReference type="InterPro" id="IPR021104">
    <property type="entry name" value="KfrA_DNA-bd_N"/>
</dbReference>
<evidence type="ECO:0000313" key="3">
    <source>
        <dbReference type="EMBL" id="MFC5462911.1"/>
    </source>
</evidence>
<keyword evidence="4" id="KW-1185">Reference proteome</keyword>
<gene>
    <name evidence="3" type="ORF">ACFPN5_24155</name>
</gene>
<dbReference type="EMBL" id="JBHSMU010000019">
    <property type="protein sequence ID" value="MFC5462911.1"/>
    <property type="molecule type" value="Genomic_DNA"/>
</dbReference>